<proteinExistence type="inferred from homology"/>
<evidence type="ECO:0000256" key="8">
    <source>
        <dbReference type="ARBA" id="ARBA00022840"/>
    </source>
</evidence>
<dbReference type="PANTHER" id="PTHR31814:SF2">
    <property type="entry name" value="PHOSPHOMEVALONATE KINASE"/>
    <property type="match status" value="1"/>
</dbReference>
<feature type="domain" description="GHMP kinase N-terminal" evidence="14">
    <location>
        <begin position="164"/>
        <end position="227"/>
    </location>
</feature>
<protein>
    <recommendedName>
        <fullName evidence="3 13">Phosphomevalonate kinase</fullName>
        <ecNumber evidence="3 13">2.7.4.2</ecNumber>
    </recommendedName>
</protein>
<dbReference type="InterPro" id="IPR014721">
    <property type="entry name" value="Ribsml_uS5_D2-typ_fold_subgr"/>
</dbReference>
<evidence type="ECO:0000256" key="2">
    <source>
        <dbReference type="ARBA" id="ARBA00006495"/>
    </source>
</evidence>
<evidence type="ECO:0000256" key="4">
    <source>
        <dbReference type="ARBA" id="ARBA00022516"/>
    </source>
</evidence>
<dbReference type="EMBL" id="JARTCD010000039">
    <property type="protein sequence ID" value="KAJ8656444.1"/>
    <property type="molecule type" value="Genomic_DNA"/>
</dbReference>
<keyword evidence="8" id="KW-0067">ATP-binding</keyword>
<dbReference type="NCBIfam" id="TIGR01219">
    <property type="entry name" value="Pmev_kin_ERG8"/>
    <property type="match status" value="1"/>
</dbReference>
<gene>
    <name evidence="15" type="ORF">O0I10_007767</name>
</gene>
<evidence type="ECO:0000256" key="12">
    <source>
        <dbReference type="ARBA" id="ARBA00029326"/>
    </source>
</evidence>
<keyword evidence="16" id="KW-1185">Reference proteome</keyword>
<dbReference type="Gene3D" id="3.30.70.890">
    <property type="entry name" value="GHMP kinase, C-terminal domain"/>
    <property type="match status" value="1"/>
</dbReference>
<keyword evidence="11 13" id="KW-0753">Steroid metabolism</keyword>
<dbReference type="GO" id="GO:0005777">
    <property type="term" value="C:peroxisome"/>
    <property type="evidence" value="ECO:0007669"/>
    <property type="project" value="TreeGrafter"/>
</dbReference>
<dbReference type="Proteomes" id="UP001234581">
    <property type="component" value="Unassembled WGS sequence"/>
</dbReference>
<evidence type="ECO:0000256" key="6">
    <source>
        <dbReference type="ARBA" id="ARBA00022741"/>
    </source>
</evidence>
<evidence type="ECO:0000256" key="5">
    <source>
        <dbReference type="ARBA" id="ARBA00022679"/>
    </source>
</evidence>
<keyword evidence="9 13" id="KW-0752">Steroid biosynthesis</keyword>
<keyword evidence="5 13" id="KW-0808">Transferase</keyword>
<comment type="catalytic activity">
    <reaction evidence="12">
        <text>(R)-5-phosphomevalonate + ATP = (R)-5-diphosphomevalonate + ADP</text>
        <dbReference type="Rhea" id="RHEA:16341"/>
        <dbReference type="ChEBI" id="CHEBI:30616"/>
        <dbReference type="ChEBI" id="CHEBI:57557"/>
        <dbReference type="ChEBI" id="CHEBI:58146"/>
        <dbReference type="ChEBI" id="CHEBI:456216"/>
        <dbReference type="EC" id="2.7.4.2"/>
    </reaction>
    <physiologicalReaction direction="left-to-right" evidence="12">
        <dbReference type="Rhea" id="RHEA:16342"/>
    </physiologicalReaction>
</comment>
<evidence type="ECO:0000256" key="10">
    <source>
        <dbReference type="ARBA" id="ARBA00023098"/>
    </source>
</evidence>
<evidence type="ECO:0000313" key="15">
    <source>
        <dbReference type="EMBL" id="KAJ8656444.1"/>
    </source>
</evidence>
<accession>A0AAD7V0H1</accession>
<keyword evidence="7 13" id="KW-0418">Kinase</keyword>
<dbReference type="EC" id="2.7.4.2" evidence="3 13"/>
<dbReference type="PANTHER" id="PTHR31814">
    <property type="match status" value="1"/>
</dbReference>
<comment type="similarity">
    <text evidence="2 13">Belongs to the GHMP kinase family. Mevalonate kinase subfamily.</text>
</comment>
<dbReference type="Pfam" id="PF00288">
    <property type="entry name" value="GHMP_kinases_N"/>
    <property type="match status" value="1"/>
</dbReference>
<dbReference type="PIRSF" id="PIRSF017288">
    <property type="entry name" value="PMK_GHMP_euk"/>
    <property type="match status" value="1"/>
</dbReference>
<dbReference type="Gene3D" id="3.30.230.10">
    <property type="match status" value="1"/>
</dbReference>
<sequence>MTANHTTAVSAPGKVLLAGGYLVLDPSYHGLVVGTTSRFYTVIQPGKEGTIHVKSPQFESDATWTWTASVNNGNLDFAATDAVSAKNKFVETCLRFSLQVIQQRMGTAVLNDYLQQGFEITIVGDNDFYSQRAQLSKRQLPNTAEALASLEPFCNTHSTLGSVHKTGLGSSAALTTSLVGALFTHFGAASLANADDKVLIHNVAQFIHCFAQGKVGSGFDVSAAVWGNHRYTRFNPSFLSSIMNDNVDPSELNKALDPSITSWDNVVTPFQLPPKFELMLGDVDAGSHTPSLVGKVLAWRKSKPEEANALWNELGGMNAKVEEHLRELSTMASADSAAYHAALEKCSKAKASEWDKLDDGSPIVQKMNQLATDFLKVRAHLQEMGTLSDVPIEPKEQTRLLDACMDIEGVVMAGVPGAGGYDAIFCIVISEDAKLRVRSLWQSWKELNVGPLLAQADDKGMEAVALESVDGLARLL</sequence>
<dbReference type="GO" id="GO:0004631">
    <property type="term" value="F:phosphomevalonate kinase activity"/>
    <property type="evidence" value="ECO:0007669"/>
    <property type="project" value="UniProtKB-UniRule"/>
</dbReference>
<dbReference type="GO" id="GO:0010142">
    <property type="term" value="P:farnesyl diphosphate biosynthetic process, mevalonate pathway"/>
    <property type="evidence" value="ECO:0007669"/>
    <property type="project" value="TreeGrafter"/>
</dbReference>
<dbReference type="GeneID" id="83215174"/>
<dbReference type="InterPro" id="IPR036554">
    <property type="entry name" value="GHMP_kinase_C_sf"/>
</dbReference>
<comment type="caution">
    <text evidence="15">The sequence shown here is derived from an EMBL/GenBank/DDBJ whole genome shotgun (WGS) entry which is preliminary data.</text>
</comment>
<comment type="pathway">
    <text evidence="1 13">Isoprenoid biosynthesis; isopentenyl diphosphate biosynthesis via mevalonate pathway; isopentenyl diphosphate from (R)-mevalonate: step 2/3.</text>
</comment>
<evidence type="ECO:0000256" key="11">
    <source>
        <dbReference type="ARBA" id="ARBA00023221"/>
    </source>
</evidence>
<evidence type="ECO:0000256" key="9">
    <source>
        <dbReference type="ARBA" id="ARBA00022955"/>
    </source>
</evidence>
<evidence type="ECO:0000256" key="7">
    <source>
        <dbReference type="ARBA" id="ARBA00022777"/>
    </source>
</evidence>
<evidence type="ECO:0000259" key="14">
    <source>
        <dbReference type="Pfam" id="PF00288"/>
    </source>
</evidence>
<dbReference type="InterPro" id="IPR035102">
    <property type="entry name" value="Phosphomevalonate_kinase"/>
</dbReference>
<dbReference type="RefSeq" id="XP_058341357.1">
    <property type="nucleotide sequence ID" value="XM_058487779.1"/>
</dbReference>
<organism evidence="15 16">
    <name type="scientific">Lichtheimia ornata</name>
    <dbReference type="NCBI Taxonomy" id="688661"/>
    <lineage>
        <taxon>Eukaryota</taxon>
        <taxon>Fungi</taxon>
        <taxon>Fungi incertae sedis</taxon>
        <taxon>Mucoromycota</taxon>
        <taxon>Mucoromycotina</taxon>
        <taxon>Mucoromycetes</taxon>
        <taxon>Mucorales</taxon>
        <taxon>Lichtheimiaceae</taxon>
        <taxon>Lichtheimia</taxon>
    </lineage>
</organism>
<name>A0AAD7V0H1_9FUNG</name>
<reference evidence="15 16" key="1">
    <citation type="submission" date="2023-03" db="EMBL/GenBank/DDBJ databases">
        <title>Genome sequence of Lichtheimia ornata CBS 291.66.</title>
        <authorList>
            <person name="Mohabir J.T."/>
            <person name="Shea T.P."/>
            <person name="Kurbessoian T."/>
            <person name="Berby B."/>
            <person name="Fontaine J."/>
            <person name="Livny J."/>
            <person name="Gnirke A."/>
            <person name="Stajich J.E."/>
            <person name="Cuomo C.A."/>
        </authorList>
    </citation>
    <scope>NUCLEOTIDE SEQUENCE [LARGE SCALE GENOMIC DNA]</scope>
    <source>
        <strain evidence="15">CBS 291.66</strain>
    </source>
</reference>
<dbReference type="AlphaFoldDB" id="A0AAD7V0H1"/>
<keyword evidence="10 13" id="KW-0443">Lipid metabolism</keyword>
<dbReference type="InterPro" id="IPR006204">
    <property type="entry name" value="GHMP_kinase_N_dom"/>
</dbReference>
<dbReference type="GO" id="GO:0005524">
    <property type="term" value="F:ATP binding"/>
    <property type="evidence" value="ECO:0007669"/>
    <property type="project" value="UniProtKB-UniRule"/>
</dbReference>
<evidence type="ECO:0000256" key="1">
    <source>
        <dbReference type="ARBA" id="ARBA00005017"/>
    </source>
</evidence>
<keyword evidence="6" id="KW-0547">Nucleotide-binding</keyword>
<dbReference type="InterPro" id="IPR020568">
    <property type="entry name" value="Ribosomal_Su5_D2-typ_SF"/>
</dbReference>
<evidence type="ECO:0000256" key="3">
    <source>
        <dbReference type="ARBA" id="ARBA00012958"/>
    </source>
</evidence>
<dbReference type="SUPFAM" id="SSF54211">
    <property type="entry name" value="Ribosomal protein S5 domain 2-like"/>
    <property type="match status" value="1"/>
</dbReference>
<dbReference type="GO" id="GO:0019287">
    <property type="term" value="P:isopentenyl diphosphate biosynthetic process, mevalonate pathway"/>
    <property type="evidence" value="ECO:0007669"/>
    <property type="project" value="UniProtKB-UniRule"/>
</dbReference>
<dbReference type="GO" id="GO:0006696">
    <property type="term" value="P:ergosterol biosynthetic process"/>
    <property type="evidence" value="ECO:0007669"/>
    <property type="project" value="TreeGrafter"/>
</dbReference>
<evidence type="ECO:0000256" key="13">
    <source>
        <dbReference type="PIRNR" id="PIRNR017288"/>
    </source>
</evidence>
<evidence type="ECO:0000313" key="16">
    <source>
        <dbReference type="Proteomes" id="UP001234581"/>
    </source>
</evidence>
<dbReference type="InterPro" id="IPR016005">
    <property type="entry name" value="Erg8"/>
</dbReference>
<keyword evidence="4 13" id="KW-0444">Lipid biosynthesis</keyword>